<evidence type="ECO:0000313" key="2">
    <source>
        <dbReference type="EMBL" id="MBF1383693.1"/>
    </source>
</evidence>
<dbReference type="SUPFAM" id="SSF55186">
    <property type="entry name" value="ThrRS/AlaRS common domain"/>
    <property type="match status" value="1"/>
</dbReference>
<feature type="domain" description="Phosphoribulokinase/uridine kinase" evidence="1">
    <location>
        <begin position="291"/>
        <end position="488"/>
    </location>
</feature>
<comment type="caution">
    <text evidence="2">The sequence shown here is derived from an EMBL/GenBank/DDBJ whole genome shotgun (WGS) entry which is preliminary data.</text>
</comment>
<organism evidence="2 3">
    <name type="scientific">Prevotella aurantiaca</name>
    <dbReference type="NCBI Taxonomy" id="596085"/>
    <lineage>
        <taxon>Bacteria</taxon>
        <taxon>Pseudomonadati</taxon>
        <taxon>Bacteroidota</taxon>
        <taxon>Bacteroidia</taxon>
        <taxon>Bacteroidales</taxon>
        <taxon>Prevotellaceae</taxon>
        <taxon>Prevotella</taxon>
    </lineage>
</organism>
<dbReference type="InterPro" id="IPR027417">
    <property type="entry name" value="P-loop_NTPase"/>
</dbReference>
<name>A0A930MYL0_9BACT</name>
<dbReference type="Proteomes" id="UP000771736">
    <property type="component" value="Unassembled WGS sequence"/>
</dbReference>
<dbReference type="InterPro" id="IPR006083">
    <property type="entry name" value="PRK/URK"/>
</dbReference>
<dbReference type="InterPro" id="IPR018163">
    <property type="entry name" value="Thr/Ala-tRNA-synth_IIc_edit"/>
</dbReference>
<dbReference type="GO" id="GO:0005524">
    <property type="term" value="F:ATP binding"/>
    <property type="evidence" value="ECO:0007669"/>
    <property type="project" value="InterPro"/>
</dbReference>
<reference evidence="2" key="1">
    <citation type="submission" date="2020-04" db="EMBL/GenBank/DDBJ databases">
        <title>Deep metagenomics examines the oral microbiome during advanced dental caries in children, revealing novel taxa and co-occurrences with host molecules.</title>
        <authorList>
            <person name="Baker J.L."/>
            <person name="Morton J.T."/>
            <person name="Dinis M."/>
            <person name="Alvarez R."/>
            <person name="Tran N.C."/>
            <person name="Knight R."/>
            <person name="Edlund A."/>
        </authorList>
    </citation>
    <scope>NUCLEOTIDE SEQUENCE</scope>
    <source>
        <strain evidence="2">JCVI_44_bin.5</strain>
    </source>
</reference>
<accession>A0A930MYL0</accession>
<dbReference type="EMBL" id="JABZSJ010000006">
    <property type="protein sequence ID" value="MBF1383693.1"/>
    <property type="molecule type" value="Genomic_DNA"/>
</dbReference>
<dbReference type="CDD" id="cd02028">
    <property type="entry name" value="UMPK_like"/>
    <property type="match status" value="1"/>
</dbReference>
<dbReference type="PANTHER" id="PTHR10285">
    <property type="entry name" value="URIDINE KINASE"/>
    <property type="match status" value="1"/>
</dbReference>
<dbReference type="Pfam" id="PF00485">
    <property type="entry name" value="PRK"/>
    <property type="match status" value="1"/>
</dbReference>
<keyword evidence="2" id="KW-0808">Transferase</keyword>
<evidence type="ECO:0000313" key="3">
    <source>
        <dbReference type="Proteomes" id="UP000771736"/>
    </source>
</evidence>
<dbReference type="AlphaFoldDB" id="A0A930MYL0"/>
<proteinExistence type="predicted"/>
<dbReference type="GO" id="GO:0016301">
    <property type="term" value="F:kinase activity"/>
    <property type="evidence" value="ECO:0007669"/>
    <property type="project" value="UniProtKB-KW"/>
</dbReference>
<dbReference type="FunFam" id="3.40.50.300:FF:001230">
    <property type="entry name" value="Phosphoribulokinase/uridine kinase family protein"/>
    <property type="match status" value="1"/>
</dbReference>
<dbReference type="SUPFAM" id="SSF52540">
    <property type="entry name" value="P-loop containing nucleoside triphosphate hydrolases"/>
    <property type="match status" value="1"/>
</dbReference>
<dbReference type="Gene3D" id="3.30.980.10">
    <property type="entry name" value="Threonyl-trna Synthetase, Chain A, domain 2"/>
    <property type="match status" value="1"/>
</dbReference>
<sequence>MKQVIQIRCKNNKKTLEVPIGSTLYEVYRAFNLKMDFGPVSAKVNNKVQGLEYRVFHNKDVEFLDLYSASGMRTYTRSLFIVLCKAVHDLYPKSKVVIDIPVSNGYYCNINIGRPLTDDDVADIREQMQTIINKALPIQHYETTTEEAISMFRKLGDEAKVKLLESMGSLYTTYFKLDDYVDYYYGSMLTNTSQIKLFGVEKFFDGLLVRVPSVEDPSKLGELIAQDKMFEVFRLHHRWQQILGVRTVGDFNEAVKQGYSNDLINVSEALQEKKISQMAETIANKEGVRVVLIAGPSSSGKTTFCKRLSVQLLTCGIKPVQISLDDYFVNRVDTPKDETGDYDYESLYALNIPLINEQFTTLFKGEEVQLPSYNFQTGISEMKGKKLRLEPNNVLIVEGIHALNPILTKDIDDDKKFRIYASALTTILLDDHNYIPTTDNRLIRRIVRDYKYRGCSAQETIRRWPSVRAGEKKWIFPYQENADVMFNTAMLYEVAVLKAQAEAVLEQVPENCDEYAEAYRLRKFLSYFASLPFRSLPPTSLLREFLGGSSFKY</sequence>
<evidence type="ECO:0000259" key="1">
    <source>
        <dbReference type="Pfam" id="PF00485"/>
    </source>
</evidence>
<dbReference type="Gene3D" id="3.40.50.300">
    <property type="entry name" value="P-loop containing nucleotide triphosphate hydrolases"/>
    <property type="match status" value="1"/>
</dbReference>
<gene>
    <name evidence="2" type="ORF">HXN26_02370</name>
</gene>
<keyword evidence="2" id="KW-0418">Kinase</keyword>
<dbReference type="RefSeq" id="WP_273158445.1">
    <property type="nucleotide sequence ID" value="NZ_CALCFI010000012.1"/>
</dbReference>
<protein>
    <submittedName>
        <fullName evidence="2">Nucleoside kinase</fullName>
    </submittedName>
</protein>